<proteinExistence type="predicted"/>
<comment type="caution">
    <text evidence="2">The sequence shown here is derived from an EMBL/GenBank/DDBJ whole genome shotgun (WGS) entry which is preliminary data.</text>
</comment>
<evidence type="ECO:0000256" key="1">
    <source>
        <dbReference type="SAM" id="MobiDB-lite"/>
    </source>
</evidence>
<organism evidence="2 3">
    <name type="scientific">Arachnia propionica</name>
    <dbReference type="NCBI Taxonomy" id="1750"/>
    <lineage>
        <taxon>Bacteria</taxon>
        <taxon>Bacillati</taxon>
        <taxon>Actinomycetota</taxon>
        <taxon>Actinomycetes</taxon>
        <taxon>Propionibacteriales</taxon>
        <taxon>Propionibacteriaceae</taxon>
        <taxon>Arachnia</taxon>
    </lineage>
</organism>
<gene>
    <name evidence="2" type="ORF">EII35_13360</name>
</gene>
<accession>A0A3P1WRE4</accession>
<protein>
    <submittedName>
        <fullName evidence="2">Uncharacterized protein</fullName>
    </submittedName>
</protein>
<feature type="compositionally biased region" description="Basic and acidic residues" evidence="1">
    <location>
        <begin position="44"/>
        <end position="53"/>
    </location>
</feature>
<dbReference type="Proteomes" id="UP000280935">
    <property type="component" value="Unassembled WGS sequence"/>
</dbReference>
<evidence type="ECO:0000313" key="3">
    <source>
        <dbReference type="Proteomes" id="UP000280935"/>
    </source>
</evidence>
<feature type="compositionally biased region" description="Basic residues" evidence="1">
    <location>
        <begin position="92"/>
        <end position="102"/>
    </location>
</feature>
<dbReference type="AlphaFoldDB" id="A0A3P1WRE4"/>
<evidence type="ECO:0000313" key="2">
    <source>
        <dbReference type="EMBL" id="RRD48337.1"/>
    </source>
</evidence>
<dbReference type="EMBL" id="RQYT01000044">
    <property type="protein sequence ID" value="RRD48337.1"/>
    <property type="molecule type" value="Genomic_DNA"/>
</dbReference>
<reference evidence="2 3" key="1">
    <citation type="submission" date="2018-11" db="EMBL/GenBank/DDBJ databases">
        <title>Genomes From Bacteria Associated with the Canine Oral Cavity: a Test Case for Automated Genome-Based Taxonomic Assignment.</title>
        <authorList>
            <person name="Coil D.A."/>
            <person name="Jospin G."/>
            <person name="Darling A.E."/>
            <person name="Wallis C."/>
            <person name="Davis I.J."/>
            <person name="Harris S."/>
            <person name="Eisen J.A."/>
            <person name="Holcombe L.J."/>
            <person name="O'Flynn C."/>
        </authorList>
    </citation>
    <scope>NUCLEOTIDE SEQUENCE [LARGE SCALE GENOMIC DNA]</scope>
    <source>
        <strain evidence="2 3">OH2822_COT-296</strain>
    </source>
</reference>
<feature type="region of interest" description="Disordered" evidence="1">
    <location>
        <begin position="1"/>
        <end position="102"/>
    </location>
</feature>
<name>A0A3P1WRE4_9ACTN</name>
<sequence>MSRTRPCRRGRGCAPSRRGPPGHAPCQPPTRTGDGRWLPAPARSGDRRRDARGRTRRGLSAGSGWAPATGRAARRGRGPGPIGPAAPWRDRRWSRRNRWSAG</sequence>
<feature type="compositionally biased region" description="Basic residues" evidence="1">
    <location>
        <begin position="1"/>
        <end position="11"/>
    </location>
</feature>